<dbReference type="EMBL" id="KN716198">
    <property type="protein sequence ID" value="KJH50772.1"/>
    <property type="molecule type" value="Genomic_DNA"/>
</dbReference>
<dbReference type="AlphaFoldDB" id="A0A0D8Y3M9"/>
<dbReference type="STRING" id="29172.A0A0D8Y3M9"/>
<dbReference type="Proteomes" id="UP000053766">
    <property type="component" value="Unassembled WGS sequence"/>
</dbReference>
<accession>A0A0D8Y3M9</accession>
<dbReference type="SUPFAM" id="SSF48371">
    <property type="entry name" value="ARM repeat"/>
    <property type="match status" value="1"/>
</dbReference>
<organism evidence="1 2">
    <name type="scientific">Dictyocaulus viviparus</name>
    <name type="common">Bovine lungworm</name>
    <dbReference type="NCBI Taxonomy" id="29172"/>
    <lineage>
        <taxon>Eukaryota</taxon>
        <taxon>Metazoa</taxon>
        <taxon>Ecdysozoa</taxon>
        <taxon>Nematoda</taxon>
        <taxon>Chromadorea</taxon>
        <taxon>Rhabditida</taxon>
        <taxon>Rhabditina</taxon>
        <taxon>Rhabditomorpha</taxon>
        <taxon>Strongyloidea</taxon>
        <taxon>Metastrongylidae</taxon>
        <taxon>Dictyocaulus</taxon>
    </lineage>
</organism>
<dbReference type="InterPro" id="IPR016024">
    <property type="entry name" value="ARM-type_fold"/>
</dbReference>
<keyword evidence="2" id="KW-1185">Reference proteome</keyword>
<reference evidence="1 2" key="1">
    <citation type="submission" date="2013-11" db="EMBL/GenBank/DDBJ databases">
        <title>Draft genome of the bovine lungworm Dictyocaulus viviparus.</title>
        <authorList>
            <person name="Mitreva M."/>
        </authorList>
    </citation>
    <scope>NUCLEOTIDE SEQUENCE [LARGE SCALE GENOMIC DNA]</scope>
    <source>
        <strain evidence="1 2">HannoverDv2000</strain>
    </source>
</reference>
<dbReference type="Gene3D" id="1.25.10.10">
    <property type="entry name" value="Leucine-rich Repeat Variant"/>
    <property type="match status" value="1"/>
</dbReference>
<dbReference type="OrthoDB" id="338814at2759"/>
<proteinExistence type="predicted"/>
<name>A0A0D8Y3M9_DICVI</name>
<reference evidence="2" key="2">
    <citation type="journal article" date="2016" name="Sci. Rep.">
        <title>Dictyocaulus viviparus genome, variome and transcriptome elucidate lungworm biology and support future intervention.</title>
        <authorList>
            <person name="McNulty S.N."/>
            <person name="Strube C."/>
            <person name="Rosa B.A."/>
            <person name="Martin J.C."/>
            <person name="Tyagi R."/>
            <person name="Choi Y.J."/>
            <person name="Wang Q."/>
            <person name="Hallsworth Pepin K."/>
            <person name="Zhang X."/>
            <person name="Ozersky P."/>
            <person name="Wilson R.K."/>
            <person name="Sternberg P.W."/>
            <person name="Gasser R.B."/>
            <person name="Mitreva M."/>
        </authorList>
    </citation>
    <scope>NUCLEOTIDE SEQUENCE [LARGE SCALE GENOMIC DNA]</scope>
    <source>
        <strain evidence="2">HannoverDv2000</strain>
    </source>
</reference>
<evidence type="ECO:0008006" key="3">
    <source>
        <dbReference type="Google" id="ProtNLM"/>
    </source>
</evidence>
<sequence>MLVVGHQSRSPYSSVLFTQLLKFHYDSMIYQKKCQSKQTLSINSNDMINSYDTKAVIELVEFLSPEERLDAICRLCETSASDTSYTLLILTNFSAESNEVANFILTHSGCVQIAYDACQSHADFANNAARLLANLSRYFPDKTTDCPSLMGGRRRLPMRLKFANRITTDIFSSCGDDSLTLPIGYTLVNLSTLRSVRYQLVDYKCLSKICPLIMTEEKREVIADILRNLSFEDEIKLSSRVTKLSVIVIYEMGFFLHYDL</sequence>
<gene>
    <name evidence="1" type="ORF">DICVIV_03119</name>
</gene>
<protein>
    <recommendedName>
        <fullName evidence="3">Armadillo repeat-containing domain-containing protein</fullName>
    </recommendedName>
</protein>
<dbReference type="InterPro" id="IPR011989">
    <property type="entry name" value="ARM-like"/>
</dbReference>
<evidence type="ECO:0000313" key="2">
    <source>
        <dbReference type="Proteomes" id="UP000053766"/>
    </source>
</evidence>
<evidence type="ECO:0000313" key="1">
    <source>
        <dbReference type="EMBL" id="KJH50772.1"/>
    </source>
</evidence>